<evidence type="ECO:0008006" key="2">
    <source>
        <dbReference type="Google" id="ProtNLM"/>
    </source>
</evidence>
<dbReference type="PANTHER" id="PTHR34301:SF8">
    <property type="entry name" value="ATPASE DOMAIN-CONTAINING PROTEIN"/>
    <property type="match status" value="1"/>
</dbReference>
<dbReference type="Gene3D" id="3.40.50.300">
    <property type="entry name" value="P-loop containing nucleotide triphosphate hydrolases"/>
    <property type="match status" value="1"/>
</dbReference>
<proteinExistence type="predicted"/>
<sequence>MNITNFTTREDIENFIISNLQKKRSFAIYALRYMGKTYLLNQIYKEIKEKKDTIYIDMSYIFNLEDFYNIFKINIKRIFKNKFDDVFDDDLKKLEFIFNLLGKKAENENRDIYIFIDNFEKIEDIQNNKLDLNYIFNDSFINFQNLIFCVTINNSFGIDTFKDFKSPLYSFCEVLDLPNLSEKEISIYLYKELKELEITQDLVFYIMKKTNNIIYYIDKICSILKHKNKITKEDIDKILNKIYKNYLIELYNIKLNSIRGKKYLSDVLYSIATNKNPYDELLVKVGNRGNISKMIKTLEKENLICKIKEPKVKYIIYDPFFKKYVLENFAR</sequence>
<dbReference type="OrthoDB" id="9805535at2"/>
<dbReference type="PANTHER" id="PTHR34301">
    <property type="entry name" value="DNA-BINDING PROTEIN-RELATED"/>
    <property type="match status" value="1"/>
</dbReference>
<reference evidence="1" key="1">
    <citation type="submission" date="2020-05" db="EMBL/GenBank/DDBJ databases">
        <title>Complete genome sequencing of Campylobacter and Arcobacter type strains.</title>
        <authorList>
            <person name="Miller W.G."/>
            <person name="Yee E."/>
        </authorList>
    </citation>
    <scope>NUCLEOTIDE SEQUENCE [LARGE SCALE GENOMIC DNA]</scope>
    <source>
        <strain evidence="1">LMG 27932</strain>
        <plasmid evidence="1">pCCORG</plasmid>
    </source>
</reference>
<dbReference type="AlphaFoldDB" id="A0A6M8MZF7"/>
<dbReference type="InterPro" id="IPR027417">
    <property type="entry name" value="P-loop_NTPase"/>
</dbReference>
<dbReference type="EMBL" id="CP053843">
    <property type="protein sequence ID" value="QKF65542.1"/>
    <property type="molecule type" value="Genomic_DNA"/>
</dbReference>
<name>A0A6M8MZF7_9BACT</name>
<evidence type="ECO:0000313" key="1">
    <source>
        <dbReference type="EMBL" id="QKF65542.1"/>
    </source>
</evidence>
<dbReference type="SUPFAM" id="SSF52540">
    <property type="entry name" value="P-loop containing nucleoside triphosphate hydrolases"/>
    <property type="match status" value="1"/>
</dbReference>
<organism evidence="1">
    <name type="scientific">Campylobacter corcagiensis</name>
    <dbReference type="NCBI Taxonomy" id="1448857"/>
    <lineage>
        <taxon>Bacteria</taxon>
        <taxon>Pseudomonadati</taxon>
        <taxon>Campylobacterota</taxon>
        <taxon>Epsilonproteobacteria</taxon>
        <taxon>Campylobacterales</taxon>
        <taxon>Campylobacteraceae</taxon>
        <taxon>Campylobacter</taxon>
    </lineage>
</organism>
<geneLocation type="plasmid" evidence="1">
    <name>pCCORG</name>
</geneLocation>
<protein>
    <recommendedName>
        <fullName evidence="2">ATP-binding protein</fullName>
    </recommendedName>
</protein>
<gene>
    <name evidence="1" type="ORF">CCORG_a0006</name>
</gene>
<dbReference type="KEGG" id="ccor:CCORG_a0006"/>
<dbReference type="RefSeq" id="WP_025803644.1">
    <property type="nucleotide sequence ID" value="NZ_CP053843.1"/>
</dbReference>
<accession>A0A6M8MZF7</accession>
<keyword evidence="1" id="KW-0614">Plasmid</keyword>